<dbReference type="CDD" id="cd09076">
    <property type="entry name" value="L1-EN"/>
    <property type="match status" value="1"/>
</dbReference>
<evidence type="ECO:0000313" key="2">
    <source>
        <dbReference type="EMBL" id="KAK7873737.1"/>
    </source>
</evidence>
<dbReference type="Proteomes" id="UP001378592">
    <property type="component" value="Unassembled WGS sequence"/>
</dbReference>
<dbReference type="InterPro" id="IPR005135">
    <property type="entry name" value="Endo/exonuclease/phosphatase"/>
</dbReference>
<comment type="caution">
    <text evidence="2">The sequence shown here is derived from an EMBL/GenBank/DDBJ whole genome shotgun (WGS) entry which is preliminary data.</text>
</comment>
<dbReference type="AlphaFoldDB" id="A0AAN9WCG9"/>
<name>A0AAN9WCG9_9ORTH</name>
<dbReference type="Pfam" id="PF03372">
    <property type="entry name" value="Exo_endo_phos"/>
    <property type="match status" value="1"/>
</dbReference>
<organism evidence="2 3">
    <name type="scientific">Gryllus longicercus</name>
    <dbReference type="NCBI Taxonomy" id="2509291"/>
    <lineage>
        <taxon>Eukaryota</taxon>
        <taxon>Metazoa</taxon>
        <taxon>Ecdysozoa</taxon>
        <taxon>Arthropoda</taxon>
        <taxon>Hexapoda</taxon>
        <taxon>Insecta</taxon>
        <taxon>Pterygota</taxon>
        <taxon>Neoptera</taxon>
        <taxon>Polyneoptera</taxon>
        <taxon>Orthoptera</taxon>
        <taxon>Ensifera</taxon>
        <taxon>Gryllidea</taxon>
        <taxon>Grylloidea</taxon>
        <taxon>Gryllidae</taxon>
        <taxon>Gryllinae</taxon>
        <taxon>Gryllus</taxon>
    </lineage>
</organism>
<proteinExistence type="predicted"/>
<accession>A0AAN9WCG9</accession>
<evidence type="ECO:0000313" key="3">
    <source>
        <dbReference type="Proteomes" id="UP001378592"/>
    </source>
</evidence>
<reference evidence="2 3" key="1">
    <citation type="submission" date="2024-03" db="EMBL/GenBank/DDBJ databases">
        <title>The genome assembly and annotation of the cricket Gryllus longicercus Weissman &amp; Gray.</title>
        <authorList>
            <person name="Szrajer S."/>
            <person name="Gray D."/>
            <person name="Ylla G."/>
        </authorList>
    </citation>
    <scope>NUCLEOTIDE SEQUENCE [LARGE SCALE GENOMIC DNA]</scope>
    <source>
        <strain evidence="2">DAG 2021-001</strain>
        <tissue evidence="2">Whole body minus gut</tissue>
    </source>
</reference>
<gene>
    <name evidence="2" type="ORF">R5R35_013269</name>
</gene>
<dbReference type="Gene3D" id="3.60.10.10">
    <property type="entry name" value="Endonuclease/exonuclease/phosphatase"/>
    <property type="match status" value="1"/>
</dbReference>
<dbReference type="EMBL" id="JAZDUA010000010">
    <property type="protein sequence ID" value="KAK7873737.1"/>
    <property type="molecule type" value="Genomic_DNA"/>
</dbReference>
<dbReference type="GO" id="GO:0003824">
    <property type="term" value="F:catalytic activity"/>
    <property type="evidence" value="ECO:0007669"/>
    <property type="project" value="InterPro"/>
</dbReference>
<protein>
    <recommendedName>
        <fullName evidence="1">Endonuclease/exonuclease/phosphatase domain-containing protein</fullName>
    </recommendedName>
</protein>
<feature type="domain" description="Endonuclease/exonuclease/phosphatase" evidence="1">
    <location>
        <begin position="16"/>
        <end position="158"/>
    </location>
</feature>
<sequence length="166" mass="18783">MKIATWKIKTLLDSTNKDTTTLPRRTAVLAKEFQKYNIDIIALQEAHLQGFGKLEERSCGYTYYYSGSNEISNEHGVAIGVRTSLIKTGIISEPTCINERLMSLEIIEKNCKTVFICCYAPTNVHDETVKTDFYENLKKIIKNVPKNYGLILAGDFNAIIGKDHEQ</sequence>
<evidence type="ECO:0000259" key="1">
    <source>
        <dbReference type="Pfam" id="PF03372"/>
    </source>
</evidence>
<dbReference type="InterPro" id="IPR036691">
    <property type="entry name" value="Endo/exonu/phosph_ase_sf"/>
</dbReference>
<dbReference type="SUPFAM" id="SSF56219">
    <property type="entry name" value="DNase I-like"/>
    <property type="match status" value="1"/>
</dbReference>
<keyword evidence="3" id="KW-1185">Reference proteome</keyword>